<comment type="similarity">
    <text evidence="2">Belongs to the glycosyl hydrolase 13 family.</text>
</comment>
<dbReference type="EC" id="3.2.1.20" evidence="3"/>
<evidence type="ECO:0000256" key="7">
    <source>
        <dbReference type="ARBA" id="ARBA00041343"/>
    </source>
</evidence>
<dbReference type="GO" id="GO:0004575">
    <property type="term" value="F:sucrose alpha-glucosidase activity"/>
    <property type="evidence" value="ECO:0007669"/>
    <property type="project" value="TreeGrafter"/>
</dbReference>
<dbReference type="Pfam" id="PF00128">
    <property type="entry name" value="Alpha-amylase"/>
    <property type="match status" value="1"/>
</dbReference>
<dbReference type="GO" id="GO:0004574">
    <property type="term" value="F:oligo-1,6-glucosidase activity"/>
    <property type="evidence" value="ECO:0007669"/>
    <property type="project" value="TreeGrafter"/>
</dbReference>
<dbReference type="STRING" id="1149755.A0A2J6R100"/>
<dbReference type="InterPro" id="IPR045857">
    <property type="entry name" value="O16G_dom_2"/>
</dbReference>
<keyword evidence="11" id="KW-1185">Reference proteome</keyword>
<dbReference type="GO" id="GO:0005987">
    <property type="term" value="P:sucrose catabolic process"/>
    <property type="evidence" value="ECO:0007669"/>
    <property type="project" value="TreeGrafter"/>
</dbReference>
<keyword evidence="4 10" id="KW-0378">Hydrolase</keyword>
<gene>
    <name evidence="10" type="ORF">L207DRAFT_471618</name>
</gene>
<feature type="domain" description="Glycosyl hydrolase family 13 catalytic" evidence="9">
    <location>
        <begin position="16"/>
        <end position="437"/>
    </location>
</feature>
<keyword evidence="6" id="KW-0462">Maltose metabolism</keyword>
<dbReference type="AlphaFoldDB" id="A0A2J6R100"/>
<keyword evidence="5" id="KW-0326">Glycosidase</keyword>
<accession>A0A2J6R100</accession>
<proteinExistence type="inferred from homology"/>
<dbReference type="PANTHER" id="PTHR10357">
    <property type="entry name" value="ALPHA-AMYLASE FAMILY MEMBER"/>
    <property type="match status" value="1"/>
</dbReference>
<dbReference type="Gene3D" id="2.60.40.1180">
    <property type="entry name" value="Golgi alpha-mannosidase II"/>
    <property type="match status" value="1"/>
</dbReference>
<dbReference type="OrthoDB" id="1740265at2759"/>
<comment type="catalytic activity">
    <reaction evidence="1">
        <text>Hydrolysis of terminal, non-reducing (1-&gt;4)-linked alpha-D-glucose residues with release of alpha-D-glucose.</text>
        <dbReference type="EC" id="3.2.1.20"/>
    </reaction>
</comment>
<dbReference type="CDD" id="cd11333">
    <property type="entry name" value="AmyAc_SI_OligoGlu_DGase"/>
    <property type="match status" value="1"/>
</dbReference>
<dbReference type="GO" id="GO:0004558">
    <property type="term" value="F:alpha-1,4-glucosidase activity"/>
    <property type="evidence" value="ECO:0007669"/>
    <property type="project" value="UniProtKB-EC"/>
</dbReference>
<evidence type="ECO:0000313" key="10">
    <source>
        <dbReference type="EMBL" id="PMD32194.1"/>
    </source>
</evidence>
<dbReference type="Proteomes" id="UP000235786">
    <property type="component" value="Unassembled WGS sequence"/>
</dbReference>
<dbReference type="InterPro" id="IPR013780">
    <property type="entry name" value="Glyco_hydro_b"/>
</dbReference>
<protein>
    <recommendedName>
        <fullName evidence="8">Alpha-glucosidase</fullName>
        <ecNumber evidence="3">3.2.1.20</ecNumber>
    </recommendedName>
    <alternativeName>
        <fullName evidence="7">Maltase</fullName>
    </alternativeName>
</protein>
<dbReference type="InterPro" id="IPR017853">
    <property type="entry name" value="GH"/>
</dbReference>
<name>A0A2J6R100_HYAVF</name>
<dbReference type="SUPFAM" id="SSF51011">
    <property type="entry name" value="Glycosyl hydrolase domain"/>
    <property type="match status" value="1"/>
</dbReference>
<dbReference type="Gene3D" id="3.90.400.10">
    <property type="entry name" value="Oligo-1,6-glucosidase, Domain 2"/>
    <property type="match status" value="1"/>
</dbReference>
<dbReference type="Gene3D" id="3.20.20.80">
    <property type="entry name" value="Glycosidases"/>
    <property type="match status" value="1"/>
</dbReference>
<dbReference type="InterPro" id="IPR006047">
    <property type="entry name" value="GH13_cat_dom"/>
</dbReference>
<dbReference type="FunFam" id="3.90.400.10:FF:000003">
    <property type="entry name" value="Probable alpha-glucosidase (Maltase)"/>
    <property type="match status" value="1"/>
</dbReference>
<evidence type="ECO:0000256" key="3">
    <source>
        <dbReference type="ARBA" id="ARBA00012741"/>
    </source>
</evidence>
<reference evidence="10 11" key="1">
    <citation type="submission" date="2016-04" db="EMBL/GenBank/DDBJ databases">
        <title>A degradative enzymes factory behind the ericoid mycorrhizal symbiosis.</title>
        <authorList>
            <consortium name="DOE Joint Genome Institute"/>
            <person name="Martino E."/>
            <person name="Morin E."/>
            <person name="Grelet G."/>
            <person name="Kuo A."/>
            <person name="Kohler A."/>
            <person name="Daghino S."/>
            <person name="Barry K."/>
            <person name="Choi C."/>
            <person name="Cichocki N."/>
            <person name="Clum A."/>
            <person name="Copeland A."/>
            <person name="Hainaut M."/>
            <person name="Haridas S."/>
            <person name="Labutti K."/>
            <person name="Lindquist E."/>
            <person name="Lipzen A."/>
            <person name="Khouja H.-R."/>
            <person name="Murat C."/>
            <person name="Ohm R."/>
            <person name="Olson A."/>
            <person name="Spatafora J."/>
            <person name="Veneault-Fourrey C."/>
            <person name="Henrissat B."/>
            <person name="Grigoriev I."/>
            <person name="Martin F."/>
            <person name="Perotto S."/>
        </authorList>
    </citation>
    <scope>NUCLEOTIDE SEQUENCE [LARGE SCALE GENOMIC DNA]</scope>
    <source>
        <strain evidence="10 11">F</strain>
    </source>
</reference>
<evidence type="ECO:0000256" key="1">
    <source>
        <dbReference type="ARBA" id="ARBA00001657"/>
    </source>
</evidence>
<evidence type="ECO:0000313" key="11">
    <source>
        <dbReference type="Proteomes" id="UP000235786"/>
    </source>
</evidence>
<dbReference type="GO" id="GO:0000025">
    <property type="term" value="P:maltose catabolic process"/>
    <property type="evidence" value="ECO:0007669"/>
    <property type="project" value="TreeGrafter"/>
</dbReference>
<evidence type="ECO:0000256" key="5">
    <source>
        <dbReference type="ARBA" id="ARBA00023295"/>
    </source>
</evidence>
<dbReference type="FunFam" id="3.20.20.80:FF:000064">
    <property type="entry name" value="Oligo-1,6-glucosidase"/>
    <property type="match status" value="1"/>
</dbReference>
<evidence type="ECO:0000256" key="8">
    <source>
        <dbReference type="ARBA" id="ARBA00073730"/>
    </source>
</evidence>
<evidence type="ECO:0000256" key="4">
    <source>
        <dbReference type="ARBA" id="ARBA00022801"/>
    </source>
</evidence>
<dbReference type="SUPFAM" id="SSF51445">
    <property type="entry name" value="(Trans)glycosidases"/>
    <property type="match status" value="1"/>
</dbReference>
<sequence>MTIPTRPWWKDSTVYQIYPSSFLDSNGDGLGDIPGIVSKIDYLASLGIDVIWLSPMYDSPQHDMGYDISDYEAVYPPYGTVADIETLISACHSRGMKLILDLVVNHTSDEHKWFQESRSSKDNAKRDWYIWRPAKYNEKGERMPPNNWRSFFSGSAWAWDEHTQEYYLHLFATQQPDLNWENPATRQAIYDSAMKFWLDKGVDGFRVDTVNMYSKGTELPDAPIIDEGIFEQPASGLFCNGPRMHEFLREMNTQVLGKYDAMTVGELPHTPDPAHVLRYIGSGDKQLDMVFQFDIVDLGIGHTHKYEYQGYKLPELKAVVAKWQSFIEGSDGWTTAFCENHDQGRSVSRFASDAPEWRERSAKMLALMMCALTGTLFIYQGQEIGMINAPASWPIEDYKDIESINYYNSVAARTNNDPEALDRVMKSIQILGRDHARIPMQWDDSPYAGFTTKKDGAWMRVHDEYRSINVASQISNPKSVLNFWKKMLKVRKEYRELFIHGAFEAYDMDDEKTFVFGKRIGESRAIVVLNFTGVEQEFKRPGVGGKWELLAGNVEGVDGTEGKLSPWEGRIYLVK</sequence>
<evidence type="ECO:0000259" key="9">
    <source>
        <dbReference type="SMART" id="SM00642"/>
    </source>
</evidence>
<dbReference type="SMART" id="SM00642">
    <property type="entry name" value="Aamy"/>
    <property type="match status" value="1"/>
</dbReference>
<evidence type="ECO:0000256" key="6">
    <source>
        <dbReference type="ARBA" id="ARBA00026248"/>
    </source>
</evidence>
<dbReference type="GO" id="GO:0004556">
    <property type="term" value="F:alpha-amylase activity"/>
    <property type="evidence" value="ECO:0007669"/>
    <property type="project" value="TreeGrafter"/>
</dbReference>
<dbReference type="FunFam" id="3.20.20.80:FF:000087">
    <property type="entry name" value="Oligo-1,6-glucosidase IMA1"/>
    <property type="match status" value="1"/>
</dbReference>
<evidence type="ECO:0000256" key="2">
    <source>
        <dbReference type="ARBA" id="ARBA00008061"/>
    </source>
</evidence>
<dbReference type="PANTHER" id="PTHR10357:SF222">
    <property type="entry name" value="MALTASE MALT (AFU_ORTHOLOGUE AFUA_8G07070)"/>
    <property type="match status" value="1"/>
</dbReference>
<organism evidence="10 11">
    <name type="scientific">Hyaloscypha variabilis (strain UAMH 11265 / GT02V1 / F)</name>
    <name type="common">Meliniomyces variabilis</name>
    <dbReference type="NCBI Taxonomy" id="1149755"/>
    <lineage>
        <taxon>Eukaryota</taxon>
        <taxon>Fungi</taxon>
        <taxon>Dikarya</taxon>
        <taxon>Ascomycota</taxon>
        <taxon>Pezizomycotina</taxon>
        <taxon>Leotiomycetes</taxon>
        <taxon>Helotiales</taxon>
        <taxon>Hyaloscyphaceae</taxon>
        <taxon>Hyaloscypha</taxon>
        <taxon>Hyaloscypha variabilis</taxon>
    </lineage>
</organism>
<dbReference type="GO" id="GO:0033934">
    <property type="term" value="F:glucan 1,4-alpha-maltotriohydrolase activity"/>
    <property type="evidence" value="ECO:0007669"/>
    <property type="project" value="TreeGrafter"/>
</dbReference>
<dbReference type="EMBL" id="KZ613960">
    <property type="protein sequence ID" value="PMD32194.1"/>
    <property type="molecule type" value="Genomic_DNA"/>
</dbReference>